<evidence type="ECO:0000313" key="3">
    <source>
        <dbReference type="Proteomes" id="UP001596317"/>
    </source>
</evidence>
<dbReference type="EMBL" id="JBHSWB010000001">
    <property type="protein sequence ID" value="MFC6661815.1"/>
    <property type="molecule type" value="Genomic_DNA"/>
</dbReference>
<dbReference type="Proteomes" id="UP001596317">
    <property type="component" value="Unassembled WGS sequence"/>
</dbReference>
<keyword evidence="3" id="KW-1185">Reference proteome</keyword>
<sequence>MTAPARSTPRRPVRPVSLLLRAARAPGLAALLLGASLSSGAAAQGVVSPAQHVFNQVNQLIQSEYGGLSTVDRAALTREYQGRLDAVCSPSPSTCEEAKAYPVLEAELTALGDDHSFFQTPEDYREFVASATGATACSSV</sequence>
<gene>
    <name evidence="2" type="ORF">ACFP90_16865</name>
</gene>
<name>A0ABW1ZLK2_9DEIO</name>
<proteinExistence type="predicted"/>
<reference evidence="3" key="1">
    <citation type="journal article" date="2019" name="Int. J. Syst. Evol. Microbiol.">
        <title>The Global Catalogue of Microorganisms (GCM) 10K type strain sequencing project: providing services to taxonomists for standard genome sequencing and annotation.</title>
        <authorList>
            <consortium name="The Broad Institute Genomics Platform"/>
            <consortium name="The Broad Institute Genome Sequencing Center for Infectious Disease"/>
            <person name="Wu L."/>
            <person name="Ma J."/>
        </authorList>
    </citation>
    <scope>NUCLEOTIDE SEQUENCE [LARGE SCALE GENOMIC DNA]</scope>
    <source>
        <strain evidence="3">CCUG 63830</strain>
    </source>
</reference>
<feature type="chain" id="PRO_5047265325" evidence="1">
    <location>
        <begin position="44"/>
        <end position="140"/>
    </location>
</feature>
<evidence type="ECO:0000313" key="2">
    <source>
        <dbReference type="EMBL" id="MFC6661815.1"/>
    </source>
</evidence>
<organism evidence="2 3">
    <name type="scientific">Deinococcus multiflagellatus</name>
    <dbReference type="NCBI Taxonomy" id="1656887"/>
    <lineage>
        <taxon>Bacteria</taxon>
        <taxon>Thermotogati</taxon>
        <taxon>Deinococcota</taxon>
        <taxon>Deinococci</taxon>
        <taxon>Deinococcales</taxon>
        <taxon>Deinococcaceae</taxon>
        <taxon>Deinococcus</taxon>
    </lineage>
</organism>
<evidence type="ECO:0000256" key="1">
    <source>
        <dbReference type="SAM" id="SignalP"/>
    </source>
</evidence>
<protein>
    <submittedName>
        <fullName evidence="2">Uncharacterized protein</fullName>
    </submittedName>
</protein>
<feature type="signal peptide" evidence="1">
    <location>
        <begin position="1"/>
        <end position="43"/>
    </location>
</feature>
<comment type="caution">
    <text evidence="2">The sequence shown here is derived from an EMBL/GenBank/DDBJ whole genome shotgun (WGS) entry which is preliminary data.</text>
</comment>
<dbReference type="RefSeq" id="WP_380057497.1">
    <property type="nucleotide sequence ID" value="NZ_JBHSWB010000001.1"/>
</dbReference>
<keyword evidence="1" id="KW-0732">Signal</keyword>
<accession>A0ABW1ZLK2</accession>